<dbReference type="SUPFAM" id="SSF69572">
    <property type="entry name" value="Activating enzymes of the ubiquitin-like proteins"/>
    <property type="match status" value="1"/>
</dbReference>
<dbReference type="GO" id="GO:0004792">
    <property type="term" value="F:thiosulfate-cyanide sulfurtransferase activity"/>
    <property type="evidence" value="ECO:0007669"/>
    <property type="project" value="TreeGrafter"/>
</dbReference>
<evidence type="ECO:0000259" key="1">
    <source>
        <dbReference type="Pfam" id="PF00899"/>
    </source>
</evidence>
<dbReference type="Proteomes" id="UP000273278">
    <property type="component" value="Chromosome"/>
</dbReference>
<dbReference type="GO" id="GO:0016779">
    <property type="term" value="F:nucleotidyltransferase activity"/>
    <property type="evidence" value="ECO:0007669"/>
    <property type="project" value="TreeGrafter"/>
</dbReference>
<evidence type="ECO:0000313" key="3">
    <source>
        <dbReference type="Proteomes" id="UP000273278"/>
    </source>
</evidence>
<dbReference type="CDD" id="cd00757">
    <property type="entry name" value="ThiF_MoeB_HesA_family"/>
    <property type="match status" value="1"/>
</dbReference>
<dbReference type="GO" id="GO:0005737">
    <property type="term" value="C:cytoplasm"/>
    <property type="evidence" value="ECO:0007669"/>
    <property type="project" value="TreeGrafter"/>
</dbReference>
<dbReference type="InterPro" id="IPR000594">
    <property type="entry name" value="ThiF_NAD_FAD-bd"/>
</dbReference>
<dbReference type="Gene3D" id="3.40.50.720">
    <property type="entry name" value="NAD(P)-binding Rossmann-like Domain"/>
    <property type="match status" value="1"/>
</dbReference>
<dbReference type="OMA" id="FPEKPDW"/>
<dbReference type="GeneID" id="41321367"/>
<proteinExistence type="predicted"/>
<dbReference type="EMBL" id="CP017686">
    <property type="protein sequence ID" value="AYQ54740.1"/>
    <property type="molecule type" value="Genomic_DNA"/>
</dbReference>
<organism evidence="2 3">
    <name type="scientific">Methanomethylophilus alvi</name>
    <dbReference type="NCBI Taxonomy" id="1291540"/>
    <lineage>
        <taxon>Archaea</taxon>
        <taxon>Methanobacteriati</taxon>
        <taxon>Thermoplasmatota</taxon>
        <taxon>Thermoplasmata</taxon>
        <taxon>Methanomassiliicoccales</taxon>
        <taxon>Methanomethylophilaceae</taxon>
        <taxon>Methanomethylophilus</taxon>
    </lineage>
</organism>
<dbReference type="PANTHER" id="PTHR10953">
    <property type="entry name" value="UBIQUITIN-ACTIVATING ENZYME E1"/>
    <property type="match status" value="1"/>
</dbReference>
<dbReference type="AlphaFoldDB" id="A0A3G3IFZ6"/>
<name>A0A3G3IFZ6_9ARCH</name>
<feature type="domain" description="THIF-type NAD/FAD binding fold" evidence="1">
    <location>
        <begin position="5"/>
        <end position="232"/>
    </location>
</feature>
<dbReference type="InterPro" id="IPR035985">
    <property type="entry name" value="Ubiquitin-activating_enz"/>
</dbReference>
<dbReference type="Pfam" id="PF00899">
    <property type="entry name" value="ThiF"/>
    <property type="match status" value="1"/>
</dbReference>
<accession>A0A3G3IFZ6</accession>
<dbReference type="InterPro" id="IPR045886">
    <property type="entry name" value="ThiF/MoeB/HesA"/>
</dbReference>
<dbReference type="GO" id="GO:0008641">
    <property type="term" value="F:ubiquitin-like modifier activating enzyme activity"/>
    <property type="evidence" value="ECO:0007669"/>
    <property type="project" value="InterPro"/>
</dbReference>
<dbReference type="RefSeq" id="WP_015504464.1">
    <property type="nucleotide sequence ID" value="NZ_CAYARP010000058.1"/>
</dbReference>
<sequence>MSTRYDRQIPLIGKDGQEKLAHAKVGVAGCGGLGTTLVTNLASAGVGTLVIADGDVPEITNLNRQFVYREDSDDRKAELLAQWAMEVNPDVCAIPFTERLDDDNIGAVFGDCDVIVDCLDRISTRMVVNRFAVSSGKTLVHGGVSGYTGQVTVVVPGETPCLECLYGDVKDAPAGTVTPSIGAMVTNIASMEAVQVLQLLTGTGSPLAGRMLSIDMCCPETEIYEVCRRDSCRVCGRRARL</sequence>
<protein>
    <recommendedName>
        <fullName evidence="1">THIF-type NAD/FAD binding fold domain-containing protein</fullName>
    </recommendedName>
</protein>
<reference evidence="2 3" key="1">
    <citation type="submission" date="2016-10" db="EMBL/GenBank/DDBJ databases">
        <title>Complete genome of the TMA-utilizing, human hosted archaeon Methanomethylophilus alvus Gen. nov, sp. nov., strain Mx-05, derived from a pure culture.</title>
        <authorList>
            <person name="Brugere J.-F."/>
            <person name="Ben Hania W."/>
            <person name="Chaudhary P.P."/>
            <person name="Gaci N."/>
            <person name="Borrel G."/>
            <person name="Cao Van Tuat L."/>
            <person name="Fardeau M.-L."/>
            <person name="Harris H.M.B."/>
            <person name="O'Toole P.W."/>
            <person name="Ollivier B."/>
        </authorList>
    </citation>
    <scope>NUCLEOTIDE SEQUENCE [LARGE SCALE GENOMIC DNA]</scope>
    <source>
        <strain evidence="2 3">Mx-05</strain>
    </source>
</reference>
<gene>
    <name evidence="2" type="ORF">BKD89_02825</name>
</gene>
<dbReference type="PANTHER" id="PTHR10953:SF102">
    <property type="entry name" value="ADENYLYLTRANSFERASE AND SULFURTRANSFERASE MOCS3"/>
    <property type="match status" value="1"/>
</dbReference>
<evidence type="ECO:0000313" key="2">
    <source>
        <dbReference type="EMBL" id="AYQ54740.1"/>
    </source>
</evidence>